<evidence type="ECO:0008006" key="5">
    <source>
        <dbReference type="Google" id="ProtNLM"/>
    </source>
</evidence>
<sequence>MSATKDKTGNRRFLLASGVLLGCVLLTTAAAFTDYGDSVVEFDGANNRYDLQVAGSLLNGWEPVEADWAQGRSDLGLEYQSLEDGYQIDFAKEGKSRAVGPGMKIDFRIAVKNNSPRVGSSLVMEILDPDPLGETKDASSGSFLELFDQLEFTVKDSGTVLYNNVPASDLTTMVWDTQISPGDYKMLDVTISVPDDVDNRWIVAKTNVEFRFQGENT</sequence>
<dbReference type="EMBL" id="JAAMOX010000001">
    <property type="protein sequence ID" value="NIH53853.1"/>
    <property type="molecule type" value="Genomic_DNA"/>
</dbReference>
<feature type="chain" id="PRO_5036215649" description="DUF11 domain-containing protein" evidence="1">
    <location>
        <begin position="32"/>
        <end position="217"/>
    </location>
</feature>
<gene>
    <name evidence="2" type="ORF">FHX76_001721</name>
    <name evidence="3" type="ORF">FHX76_001727</name>
</gene>
<evidence type="ECO:0000313" key="2">
    <source>
        <dbReference type="EMBL" id="NIH53853.1"/>
    </source>
</evidence>
<accession>A0A7X5TTT4</accession>
<dbReference type="PROSITE" id="PS51257">
    <property type="entry name" value="PROKAR_LIPOPROTEIN"/>
    <property type="match status" value="1"/>
</dbReference>
<feature type="signal peptide" evidence="1">
    <location>
        <begin position="1"/>
        <end position="31"/>
    </location>
</feature>
<evidence type="ECO:0000256" key="1">
    <source>
        <dbReference type="SAM" id="SignalP"/>
    </source>
</evidence>
<keyword evidence="4" id="KW-1185">Reference proteome</keyword>
<name>A0A7X5TTT4_9MICO</name>
<proteinExistence type="predicted"/>
<dbReference type="Proteomes" id="UP000541033">
    <property type="component" value="Unassembled WGS sequence"/>
</dbReference>
<dbReference type="EMBL" id="JAAMOX010000001">
    <property type="protein sequence ID" value="NIH53859.1"/>
    <property type="molecule type" value="Genomic_DNA"/>
</dbReference>
<evidence type="ECO:0000313" key="4">
    <source>
        <dbReference type="Proteomes" id="UP000541033"/>
    </source>
</evidence>
<reference evidence="3 4" key="1">
    <citation type="submission" date="2020-02" db="EMBL/GenBank/DDBJ databases">
        <title>Sequencing the genomes of 1000 actinobacteria strains.</title>
        <authorList>
            <person name="Klenk H.-P."/>
        </authorList>
    </citation>
    <scope>NUCLEOTIDE SEQUENCE [LARGE SCALE GENOMIC DNA]</scope>
    <source>
        <strain evidence="3 4">DSM 27960</strain>
    </source>
</reference>
<organism evidence="3 4">
    <name type="scientific">Lysinibacter cavernae</name>
    <dbReference type="NCBI Taxonomy" id="1640652"/>
    <lineage>
        <taxon>Bacteria</taxon>
        <taxon>Bacillati</taxon>
        <taxon>Actinomycetota</taxon>
        <taxon>Actinomycetes</taxon>
        <taxon>Micrococcales</taxon>
        <taxon>Microbacteriaceae</taxon>
        <taxon>Lysinibacter</taxon>
    </lineage>
</organism>
<keyword evidence="1" id="KW-0732">Signal</keyword>
<evidence type="ECO:0000313" key="3">
    <source>
        <dbReference type="EMBL" id="NIH53859.1"/>
    </source>
</evidence>
<comment type="caution">
    <text evidence="3">The sequence shown here is derived from an EMBL/GenBank/DDBJ whole genome shotgun (WGS) entry which is preliminary data.</text>
</comment>
<dbReference type="RefSeq" id="WP_167149809.1">
    <property type="nucleotide sequence ID" value="NZ_JAAMOX010000001.1"/>
</dbReference>
<dbReference type="AlphaFoldDB" id="A0A7X5TTT4"/>
<protein>
    <recommendedName>
        <fullName evidence="5">DUF11 domain-containing protein</fullName>
    </recommendedName>
</protein>